<reference evidence="1 2" key="1">
    <citation type="journal article" date="2014" name="Genome Announc.">
        <title>Complete Genome Sequence of Mycoplasma ovis Strain Michigan, a Hemoplasma of Sheep with Two Distinct 16S rRNA Genes.</title>
        <authorList>
            <person name="Deshuillers P.L."/>
            <person name="Santos A.P."/>
            <person name="do Nascimento N.C."/>
            <person name="Hampel J.A."/>
            <person name="Bergin I.L."/>
            <person name="Dyson M.C."/>
            <person name="Messick J.B."/>
        </authorList>
    </citation>
    <scope>NUCLEOTIDE SEQUENCE [LARGE SCALE GENOMIC DNA]</scope>
    <source>
        <strain evidence="1 2">Michigan</strain>
    </source>
</reference>
<protein>
    <recommendedName>
        <fullName evidence="3">Transposase</fullName>
    </recommendedName>
</protein>
<organism evidence="1 2">
    <name type="scientific">Mycoplasma ovis str. Michigan</name>
    <dbReference type="NCBI Taxonomy" id="1415773"/>
    <lineage>
        <taxon>Bacteria</taxon>
        <taxon>Bacillati</taxon>
        <taxon>Mycoplasmatota</taxon>
        <taxon>Mollicutes</taxon>
        <taxon>Mycoplasmataceae</taxon>
        <taxon>Mycoplasma</taxon>
    </lineage>
</organism>
<proteinExistence type="predicted"/>
<keyword evidence="2" id="KW-1185">Reference proteome</keyword>
<dbReference type="Proteomes" id="UP000018745">
    <property type="component" value="Chromosome"/>
</dbReference>
<name>A0ABN4BQP3_9MOLU</name>
<sequence>MGDNNCKDKRETINKKVMGISGKEKQINGLNALKQGERNLLKINIRRLRI</sequence>
<dbReference type="RefSeq" id="WP_024070945.1">
    <property type="nucleotide sequence ID" value="NC_023062.1"/>
</dbReference>
<evidence type="ECO:0008006" key="3">
    <source>
        <dbReference type="Google" id="ProtNLM"/>
    </source>
</evidence>
<evidence type="ECO:0000313" key="1">
    <source>
        <dbReference type="EMBL" id="AHC40142.1"/>
    </source>
</evidence>
<gene>
    <name evidence="1" type="ORF">OVS_00760</name>
</gene>
<evidence type="ECO:0000313" key="2">
    <source>
        <dbReference type="Proteomes" id="UP000018745"/>
    </source>
</evidence>
<dbReference type="EMBL" id="CP006935">
    <property type="protein sequence ID" value="AHC40142.1"/>
    <property type="molecule type" value="Genomic_DNA"/>
</dbReference>
<accession>A0ABN4BQP3</accession>